<dbReference type="PANTHER" id="PTHR48075:SF5">
    <property type="entry name" value="3-HYDROXYBUTYRYL-COA DEHYDROGENASE"/>
    <property type="match status" value="1"/>
</dbReference>
<feature type="binding site" evidence="4">
    <location>
        <position position="119"/>
    </location>
    <ligand>
        <name>CoA</name>
        <dbReference type="ChEBI" id="CHEBI:57287"/>
    </ligand>
</feature>
<dbReference type="Gene3D" id="1.10.1040.10">
    <property type="entry name" value="N-(1-d-carboxylethyl)-l-norvaline Dehydrogenase, domain 2"/>
    <property type="match status" value="1"/>
</dbReference>
<dbReference type="Pfam" id="PF02737">
    <property type="entry name" value="3HCDH_N"/>
    <property type="match status" value="1"/>
</dbReference>
<dbReference type="GO" id="GO:0008691">
    <property type="term" value="F:3-hydroxybutyryl-CoA dehydrogenase activity"/>
    <property type="evidence" value="ECO:0007669"/>
    <property type="project" value="UniProtKB-EC"/>
</dbReference>
<feature type="binding site" evidence="3">
    <location>
        <position position="119"/>
    </location>
    <ligand>
        <name>NAD(+)</name>
        <dbReference type="ChEBI" id="CHEBI:57540"/>
    </ligand>
</feature>
<feature type="binding site" evidence="3">
    <location>
        <position position="97"/>
    </location>
    <ligand>
        <name>NAD(+)</name>
        <dbReference type="ChEBI" id="CHEBI:57540"/>
    </ligand>
</feature>
<dbReference type="InterPro" id="IPR022694">
    <property type="entry name" value="3-OHacyl-CoA_DH"/>
</dbReference>
<dbReference type="InterPro" id="IPR008927">
    <property type="entry name" value="6-PGluconate_DH-like_C_sf"/>
</dbReference>
<feature type="domain" description="3-hydroxyacyl-CoA dehydrogenase NAD binding" evidence="6">
    <location>
        <begin position="5"/>
        <end position="183"/>
    </location>
</feature>
<evidence type="ECO:0000259" key="5">
    <source>
        <dbReference type="Pfam" id="PF00725"/>
    </source>
</evidence>
<feature type="binding site" evidence="4">
    <location>
        <position position="56"/>
    </location>
    <ligand>
        <name>CoA</name>
        <dbReference type="ChEBI" id="CHEBI:57287"/>
    </ligand>
</feature>
<keyword evidence="3" id="KW-0520">NAD</keyword>
<protein>
    <submittedName>
        <fullName evidence="7">3-hydroxybutyryl-CoA dehydrogenase</fullName>
        <ecNumber evidence="7">1.1.1.157</ecNumber>
    </submittedName>
</protein>
<dbReference type="GO" id="GO:0070403">
    <property type="term" value="F:NAD+ binding"/>
    <property type="evidence" value="ECO:0007669"/>
    <property type="project" value="InterPro"/>
</dbReference>
<dbReference type="InterPro" id="IPR006108">
    <property type="entry name" value="3HC_DH_C"/>
</dbReference>
<dbReference type="Pfam" id="PF00725">
    <property type="entry name" value="3HCDH"/>
    <property type="match status" value="1"/>
</dbReference>
<evidence type="ECO:0000259" key="6">
    <source>
        <dbReference type="Pfam" id="PF02737"/>
    </source>
</evidence>
<dbReference type="Gene3D" id="3.40.50.720">
    <property type="entry name" value="NAD(P)-binding Rossmann-like Domain"/>
    <property type="match status" value="1"/>
</dbReference>
<evidence type="ECO:0000256" key="4">
    <source>
        <dbReference type="PIRSR" id="PIRSR000105-3"/>
    </source>
</evidence>
<proteinExistence type="predicted"/>
<reference evidence="7" key="1">
    <citation type="journal article" date="2020" name="mSystems">
        <title>Genome- and Community-Level Interaction Insights into Carbon Utilization and Element Cycling Functions of Hydrothermarchaeota in Hydrothermal Sediment.</title>
        <authorList>
            <person name="Zhou Z."/>
            <person name="Liu Y."/>
            <person name="Xu W."/>
            <person name="Pan J."/>
            <person name="Luo Z.H."/>
            <person name="Li M."/>
        </authorList>
    </citation>
    <scope>NUCLEOTIDE SEQUENCE [LARGE SCALE GENOMIC DNA]</scope>
    <source>
        <strain evidence="7">SpSt-611</strain>
    </source>
</reference>
<dbReference type="InterPro" id="IPR036291">
    <property type="entry name" value="NAD(P)-bd_dom_sf"/>
</dbReference>
<dbReference type="AlphaFoldDB" id="A0A7V4ALG6"/>
<evidence type="ECO:0000256" key="3">
    <source>
        <dbReference type="PIRSR" id="PIRSR000105-2"/>
    </source>
</evidence>
<feature type="binding site" evidence="3">
    <location>
        <begin position="10"/>
        <end position="15"/>
    </location>
    <ligand>
        <name>NAD(+)</name>
        <dbReference type="ChEBI" id="CHEBI:57540"/>
    </ligand>
</feature>
<feature type="binding site" evidence="3">
    <location>
        <position position="92"/>
    </location>
    <ligand>
        <name>NAD(+)</name>
        <dbReference type="ChEBI" id="CHEBI:57540"/>
    </ligand>
</feature>
<feature type="binding site" evidence="3">
    <location>
        <position position="143"/>
    </location>
    <ligand>
        <name>NAD(+)</name>
        <dbReference type="ChEBI" id="CHEBI:57540"/>
    </ligand>
</feature>
<gene>
    <name evidence="7" type="ORF">ENT80_02570</name>
</gene>
<feature type="binding site" evidence="3">
    <location>
        <position position="274"/>
    </location>
    <ligand>
        <name>NAD(+)</name>
        <dbReference type="ChEBI" id="CHEBI:57540"/>
    </ligand>
</feature>
<feature type="binding site" evidence="3">
    <location>
        <position position="33"/>
    </location>
    <ligand>
        <name>NAD(+)</name>
        <dbReference type="ChEBI" id="CHEBI:57540"/>
    </ligand>
</feature>
<comment type="caution">
    <text evidence="7">The sequence shown here is derived from an EMBL/GenBank/DDBJ whole genome shotgun (WGS) entry which is preliminary data.</text>
</comment>
<dbReference type="SUPFAM" id="SSF51735">
    <property type="entry name" value="NAD(P)-binding Rossmann-fold domains"/>
    <property type="match status" value="1"/>
</dbReference>
<evidence type="ECO:0000256" key="1">
    <source>
        <dbReference type="ARBA" id="ARBA00023002"/>
    </source>
</evidence>
<dbReference type="InterPro" id="IPR013328">
    <property type="entry name" value="6PGD_dom2"/>
</dbReference>
<dbReference type="InterPro" id="IPR006176">
    <property type="entry name" value="3-OHacyl-CoA_DH_NAD-bd"/>
</dbReference>
<dbReference type="NCBIfam" id="NF005875">
    <property type="entry name" value="PRK07819.1"/>
    <property type="match status" value="1"/>
</dbReference>
<sequence length="290" mass="31696">MEVKTIGVVGAGQMGSGIAQVAAQAGFEVVLVDVAESFLERGLKAIQRSLSRFMEKGRIAPQDLEATLGRIRTTVVLGDLAEADLIVEAIVEDEGEKRRLFERLGSLVKPEAILASNTSSIPITALARYSGRPERFIGMHFFNPVPLMALVEVIRGELTSEETRDVVVAVAKRMGKTPLEVQDYPGFVSNRLLMPMINEAIEALREGVATKEAIDGIMRLGMNHPMGPLELADFIGLDTCLAIMEVLHRGFGDDKYRPSPLLRRMVQAGLLGRKTGRGFYVYDEKGNKVG</sequence>
<name>A0A7V4ALG6_9DEIN</name>
<keyword evidence="1 7" id="KW-0560">Oxidoreductase</keyword>
<dbReference type="SUPFAM" id="SSF48179">
    <property type="entry name" value="6-phosphogluconate dehydrogenase C-terminal domain-like"/>
    <property type="match status" value="1"/>
</dbReference>
<organism evidence="7">
    <name type="scientific">Thermus tengchongensis</name>
    <dbReference type="NCBI Taxonomy" id="1214928"/>
    <lineage>
        <taxon>Bacteria</taxon>
        <taxon>Thermotogati</taxon>
        <taxon>Deinococcota</taxon>
        <taxon>Deinococci</taxon>
        <taxon>Thermales</taxon>
        <taxon>Thermaceae</taxon>
        <taxon>Thermus</taxon>
    </lineage>
</organism>
<dbReference type="EMBL" id="DTAB01000155">
    <property type="protein sequence ID" value="HGN85046.1"/>
    <property type="molecule type" value="Genomic_DNA"/>
</dbReference>
<evidence type="ECO:0000313" key="7">
    <source>
        <dbReference type="EMBL" id="HGN85046.1"/>
    </source>
</evidence>
<dbReference type="PANTHER" id="PTHR48075">
    <property type="entry name" value="3-HYDROXYACYL-COA DEHYDROGENASE FAMILY PROTEIN"/>
    <property type="match status" value="1"/>
</dbReference>
<accession>A0A7V4ALG6</accession>
<dbReference type="EC" id="1.1.1.157" evidence="7"/>
<dbReference type="NCBIfam" id="NF004474">
    <property type="entry name" value="PRK05808.1"/>
    <property type="match status" value="1"/>
</dbReference>
<feature type="site" description="Important for catalytic activity" evidence="2">
    <location>
        <position position="140"/>
    </location>
</feature>
<dbReference type="GO" id="GO:0006635">
    <property type="term" value="P:fatty acid beta-oxidation"/>
    <property type="evidence" value="ECO:0007669"/>
    <property type="project" value="TreeGrafter"/>
</dbReference>
<evidence type="ECO:0000256" key="2">
    <source>
        <dbReference type="PIRSR" id="PIRSR000105-1"/>
    </source>
</evidence>
<dbReference type="FunFam" id="3.40.50.720:FF:000009">
    <property type="entry name" value="Fatty oxidation complex, alpha subunit"/>
    <property type="match status" value="1"/>
</dbReference>
<dbReference type="PIRSF" id="PIRSF000105">
    <property type="entry name" value="HCDH"/>
    <property type="match status" value="1"/>
</dbReference>
<feature type="binding site" evidence="4">
    <location>
        <position position="49"/>
    </location>
    <ligand>
        <name>CoA</name>
        <dbReference type="ChEBI" id="CHEBI:57287"/>
    </ligand>
</feature>
<feature type="domain" description="3-hydroxyacyl-CoA dehydrogenase C-terminal" evidence="5">
    <location>
        <begin position="186"/>
        <end position="282"/>
    </location>
</feature>